<dbReference type="KEGG" id="yel:LC20_07110"/>
<gene>
    <name evidence="2" type="ORF">LC20_07110</name>
</gene>
<dbReference type="Gene3D" id="2.60.40.10">
    <property type="entry name" value="Immunoglobulins"/>
    <property type="match status" value="3"/>
</dbReference>
<feature type="domain" description="Invasin" evidence="1">
    <location>
        <begin position="34"/>
        <end position="141"/>
    </location>
</feature>
<dbReference type="AlphaFoldDB" id="A0A7U5PGW2"/>
<dbReference type="InterPro" id="IPR013783">
    <property type="entry name" value="Ig-like_fold"/>
</dbReference>
<protein>
    <recommendedName>
        <fullName evidence="1">Invasin domain-containing protein</fullName>
    </recommendedName>
</protein>
<organism evidence="2 3">
    <name type="scientific">Yersinia enterocolitica LC20</name>
    <dbReference type="NCBI Taxonomy" id="1443113"/>
    <lineage>
        <taxon>Bacteria</taxon>
        <taxon>Pseudomonadati</taxon>
        <taxon>Pseudomonadota</taxon>
        <taxon>Gammaproteobacteria</taxon>
        <taxon>Enterobacterales</taxon>
        <taxon>Yersiniaceae</taxon>
        <taxon>Yersinia</taxon>
    </lineage>
</organism>
<proteinExistence type="predicted"/>
<reference evidence="2 3" key="1">
    <citation type="submission" date="2017-11" db="EMBL/GenBank/DDBJ databases">
        <title>The complete genome sequence and comparative genome analysis of Yersinia enterocolitica strain LC20.</title>
        <authorList>
            <person name="Shi G."/>
            <person name="Su M."/>
            <person name="Liang J."/>
            <person name="Gu W."/>
            <person name="Xiao Y."/>
            <person name="Zhang Z."/>
            <person name="Qiu H."/>
            <person name="Duan R."/>
            <person name="Zhang Z."/>
            <person name="Li Y."/>
            <person name="Zhang X."/>
            <person name="Ling Y."/>
            <person name="Song L."/>
            <person name="Chen M."/>
            <person name="Zhao Y."/>
            <person name="Wu J."/>
            <person name="Jing H."/>
            <person name="Xiao J."/>
            <person name="Wang X."/>
        </authorList>
    </citation>
    <scope>NUCLEOTIDE SEQUENCE [LARGE SCALE GENOMIC DNA]</scope>
    <source>
        <strain evidence="2 3">LC20</strain>
    </source>
</reference>
<dbReference type="InterPro" id="IPR015217">
    <property type="entry name" value="Invasin_dom_3"/>
</dbReference>
<evidence type="ECO:0000313" key="3">
    <source>
        <dbReference type="Proteomes" id="UP000230961"/>
    </source>
</evidence>
<evidence type="ECO:0000313" key="2">
    <source>
        <dbReference type="EMBL" id="ATX62778.1"/>
    </source>
</evidence>
<sequence>MTAGNDAETLTISLTVQGVKLPSAQVIISDMTPDAQHSAFTASPDIILADNTALSVMTLILRNADGTALSGLKELLSFVANNSNSRGGGQSAVTISDIIESEAGHYTATIKGSQTGEYSIVPQFSGNAIGNLFARVTLIAGTAAQATSAIKTDSTTYAAGSDMEVTVTLKDVLNNPVNGQAAALTNGTVTVPNAGVKTGSSWSDNNDGTYTRLYTAQTAGSDLKALLKLTDWNEGKESNTYIITAGTAAQATSAIKTDSTTYAAGSDMEVTVTLKDVLNNPVNG</sequence>
<accession>A0A7U5PGW2</accession>
<dbReference type="InterPro" id="IPR008964">
    <property type="entry name" value="Invasin/intimin_cell_adhesion"/>
</dbReference>
<dbReference type="SUPFAM" id="SSF49373">
    <property type="entry name" value="Invasin/intimin cell-adhesion fragments"/>
    <property type="match status" value="2"/>
</dbReference>
<evidence type="ECO:0000259" key="1">
    <source>
        <dbReference type="Pfam" id="PF09134"/>
    </source>
</evidence>
<dbReference type="Proteomes" id="UP000230961">
    <property type="component" value="Chromosome"/>
</dbReference>
<dbReference type="EMBL" id="CP007448">
    <property type="protein sequence ID" value="ATX62778.1"/>
    <property type="molecule type" value="Genomic_DNA"/>
</dbReference>
<dbReference type="Pfam" id="PF09134">
    <property type="entry name" value="Invasin_D3"/>
    <property type="match status" value="1"/>
</dbReference>
<name>A0A7U5PGW2_YEREN</name>